<dbReference type="Proteomes" id="UP000501982">
    <property type="component" value="Chromosome"/>
</dbReference>
<reference evidence="1 5" key="1">
    <citation type="submission" date="2015-09" db="EMBL/GenBank/DDBJ databases">
        <authorList>
            <consortium name="Pathogen Informatics"/>
        </authorList>
    </citation>
    <scope>NUCLEOTIDE SEQUENCE [LARGE SCALE GENOMIC DNA]</scope>
    <source>
        <strain evidence="1 5">2789STDY5834948</strain>
    </source>
</reference>
<protein>
    <submittedName>
        <fullName evidence="1">Uncharacterized protein</fullName>
    </submittedName>
</protein>
<evidence type="ECO:0000313" key="6">
    <source>
        <dbReference type="Proteomes" id="UP000450599"/>
    </source>
</evidence>
<evidence type="ECO:0000313" key="7">
    <source>
        <dbReference type="Proteomes" id="UP000471216"/>
    </source>
</evidence>
<dbReference type="Proteomes" id="UP000471216">
    <property type="component" value="Unassembled WGS sequence"/>
</dbReference>
<evidence type="ECO:0000313" key="3">
    <source>
        <dbReference type="EMBL" id="MRZ08393.1"/>
    </source>
</evidence>
<evidence type="ECO:0000313" key="5">
    <source>
        <dbReference type="Proteomes" id="UP000095332"/>
    </source>
</evidence>
<organism evidence="1 5">
    <name type="scientific">Parabacteroides distasonis</name>
    <dbReference type="NCBI Taxonomy" id="823"/>
    <lineage>
        <taxon>Bacteria</taxon>
        <taxon>Pseudomonadati</taxon>
        <taxon>Bacteroidota</taxon>
        <taxon>Bacteroidia</taxon>
        <taxon>Bacteroidales</taxon>
        <taxon>Tannerellaceae</taxon>
        <taxon>Parabacteroides</taxon>
    </lineage>
</organism>
<dbReference type="Proteomes" id="UP000095332">
    <property type="component" value="Unassembled WGS sequence"/>
</dbReference>
<reference evidence="4 8" key="3">
    <citation type="submission" date="2020-04" db="EMBL/GenBank/DDBJ databases">
        <title>Complete Genomes and Methylome analysis of CBBP consortium that reverse antibiotic-induced susceptibility to vancomycin-resistant Enterococcus faecium infection.</title>
        <authorList>
            <person name="Fomenkov A."/>
            <person name="Zhang Z."/>
            <person name="Pamer E."/>
            <person name="Roberts R.J."/>
        </authorList>
    </citation>
    <scope>NUCLEOTIDE SEQUENCE [LARGE SCALE GENOMIC DNA]</scope>
    <source>
        <strain evidence="8">CBBP</strain>
        <strain evidence="4">CBBP-1</strain>
    </source>
</reference>
<evidence type="ECO:0000313" key="1">
    <source>
        <dbReference type="EMBL" id="CUQ52594.1"/>
    </source>
</evidence>
<proteinExistence type="predicted"/>
<dbReference type="EMBL" id="WKMX01000023">
    <property type="protein sequence ID" value="MRZ08393.1"/>
    <property type="molecule type" value="Genomic_DNA"/>
</dbReference>
<evidence type="ECO:0000313" key="8">
    <source>
        <dbReference type="Proteomes" id="UP000501982"/>
    </source>
</evidence>
<dbReference type="AlphaFoldDB" id="A0A174WZ38"/>
<evidence type="ECO:0000313" key="2">
    <source>
        <dbReference type="EMBL" id="MRY86496.1"/>
    </source>
</evidence>
<reference evidence="6 7" key="2">
    <citation type="journal article" date="2019" name="Nat. Med.">
        <title>A library of human gut bacterial isolates paired with longitudinal multiomics data enables mechanistic microbiome research.</title>
        <authorList>
            <person name="Poyet M."/>
            <person name="Groussin M."/>
            <person name="Gibbons S.M."/>
            <person name="Avila-Pacheco J."/>
            <person name="Jiang X."/>
            <person name="Kearney S.M."/>
            <person name="Perrotta A.R."/>
            <person name="Berdy B."/>
            <person name="Zhao S."/>
            <person name="Lieberman T.D."/>
            <person name="Swanson P.K."/>
            <person name="Smith M."/>
            <person name="Roesemann S."/>
            <person name="Alexander J.E."/>
            <person name="Rich S.A."/>
            <person name="Livny J."/>
            <person name="Vlamakis H."/>
            <person name="Clish C."/>
            <person name="Bullock K."/>
            <person name="Deik A."/>
            <person name="Scott J."/>
            <person name="Pierce K.A."/>
            <person name="Xavier R.J."/>
            <person name="Alm E.J."/>
        </authorList>
    </citation>
    <scope>NUCLEOTIDE SEQUENCE [LARGE SCALE GENOMIC DNA]</scope>
    <source>
        <strain evidence="3 7">BIOML-A10</strain>
        <strain evidence="2 6">BIOML-A11</strain>
    </source>
</reference>
<evidence type="ECO:0000313" key="4">
    <source>
        <dbReference type="EMBL" id="QJE27148.1"/>
    </source>
</evidence>
<dbReference type="Proteomes" id="UP000450599">
    <property type="component" value="Unassembled WGS sequence"/>
</dbReference>
<dbReference type="EMBL" id="CP051672">
    <property type="protein sequence ID" value="QJE27148.1"/>
    <property type="molecule type" value="Genomic_DNA"/>
</dbReference>
<accession>A0A174WZ38</accession>
<dbReference type="EMBL" id="WKMW01000025">
    <property type="protein sequence ID" value="MRY86496.1"/>
    <property type="molecule type" value="Genomic_DNA"/>
</dbReference>
<gene>
    <name evidence="1" type="ORF">ERS852560_03785</name>
    <name evidence="3" type="ORF">GKD54_19735</name>
    <name evidence="2" type="ORF">GKD58_19980</name>
    <name evidence="4" type="ORF">HHO38_01860</name>
</gene>
<dbReference type="EMBL" id="CZBM01000019">
    <property type="protein sequence ID" value="CUQ52594.1"/>
    <property type="molecule type" value="Genomic_DNA"/>
</dbReference>
<name>A0A174WZ38_PARDI</name>
<dbReference type="RefSeq" id="WP_057329364.1">
    <property type="nucleotide sequence ID" value="NZ_CP051672.1"/>
</dbReference>
<sequence>MKQYAEITDKGECYSSLSLCIEGVNANATEWSKHNFYPQNGMVGEIVEIYNPYTYILKIQDTIYVPISPKGFKKISETEFNRRVSNNSYTGMDEKQQRINRDYNNTISRPYSLGKPNYKDTFWHDIVNNITIRTDNYTKPMFMPQLIDECVMYACDICLEFKKKAGTLPNDWLKHISSQVCDVFDEHFEEFTDYERDDCMNRIERIINSSSAELMVDIYYKR</sequence>